<proteinExistence type="predicted"/>
<dbReference type="InterPro" id="IPR011990">
    <property type="entry name" value="TPR-like_helical_dom_sf"/>
</dbReference>
<accession>A0A246RJP6</accession>
<dbReference type="SUPFAM" id="SSF47413">
    <property type="entry name" value="lambda repressor-like DNA-binding domains"/>
    <property type="match status" value="1"/>
</dbReference>
<gene>
    <name evidence="2" type="ORF">B5D80_18265</name>
</gene>
<feature type="domain" description="HTH cro/C1-type" evidence="1">
    <location>
        <begin position="17"/>
        <end position="72"/>
    </location>
</feature>
<sequence>MVVSDEIRAAQRVLGHQLAQMRKAAGHTQHDFARLVRYGRSSVANTETGHQRPDRTFWTRCDEILQTGGVLATEYDKITTLIRQRHRSSAIQGTRTTSLPRPDMDVGASSDVVAAGAVLWEGEDSIEARRLALRSSTDDVRLAYLEEEVRHAVADNERLSPGVLLARIKPLRVYVDQLMAGSQHPPQRARLYTAAAYLSGLLGALTLDLGAFRVAQAYAAEAFDLADAAQQADVQAWARATQSLIAYYGGNYHDALAYAQDGLRRAGTSPHRIRLTINGQARALARLGDQRGVDQAVDHAFTMLSDYPSSPPVSESLTLGPYCHARTAANAATAYLALGRTAGVTNHLTSAITAFDAAGLAGPQALSRLDLATAHLQRPDPDPDQAADLAVEALTLTAEQRFESVHQRARQFLTASQEYTHRPPLRHVAELLADRTQIGAATPSDLPSLP</sequence>
<dbReference type="Pfam" id="PF13560">
    <property type="entry name" value="HTH_31"/>
    <property type="match status" value="1"/>
</dbReference>
<dbReference type="InterPro" id="IPR001387">
    <property type="entry name" value="Cro/C1-type_HTH"/>
</dbReference>
<dbReference type="EMBL" id="MZMV01000030">
    <property type="protein sequence ID" value="OWV05199.1"/>
    <property type="molecule type" value="Genomic_DNA"/>
</dbReference>
<evidence type="ECO:0000313" key="3">
    <source>
        <dbReference type="Proteomes" id="UP000197174"/>
    </source>
</evidence>
<protein>
    <submittedName>
        <fullName evidence="2">Transcriptional regulator</fullName>
    </submittedName>
</protein>
<dbReference type="GO" id="GO:0003677">
    <property type="term" value="F:DNA binding"/>
    <property type="evidence" value="ECO:0007669"/>
    <property type="project" value="InterPro"/>
</dbReference>
<dbReference type="Proteomes" id="UP000197174">
    <property type="component" value="Unassembled WGS sequence"/>
</dbReference>
<keyword evidence="3" id="KW-1185">Reference proteome</keyword>
<dbReference type="Gene3D" id="1.10.260.40">
    <property type="entry name" value="lambda repressor-like DNA-binding domains"/>
    <property type="match status" value="1"/>
</dbReference>
<dbReference type="AlphaFoldDB" id="A0A246RJP6"/>
<evidence type="ECO:0000313" key="2">
    <source>
        <dbReference type="EMBL" id="OWV05199.1"/>
    </source>
</evidence>
<dbReference type="SMART" id="SM00530">
    <property type="entry name" value="HTH_XRE"/>
    <property type="match status" value="1"/>
</dbReference>
<comment type="caution">
    <text evidence="2">The sequence shown here is derived from an EMBL/GenBank/DDBJ whole genome shotgun (WGS) entry which is preliminary data.</text>
</comment>
<name>A0A246RJP6_9ACTN</name>
<dbReference type="Gene3D" id="1.25.40.10">
    <property type="entry name" value="Tetratricopeptide repeat domain"/>
    <property type="match status" value="1"/>
</dbReference>
<organism evidence="2 3">
    <name type="scientific">Micromonospora wenchangensis</name>
    <dbReference type="NCBI Taxonomy" id="1185415"/>
    <lineage>
        <taxon>Bacteria</taxon>
        <taxon>Bacillati</taxon>
        <taxon>Actinomycetota</taxon>
        <taxon>Actinomycetes</taxon>
        <taxon>Micromonosporales</taxon>
        <taxon>Micromonosporaceae</taxon>
        <taxon>Micromonospora</taxon>
    </lineage>
</organism>
<dbReference type="InterPro" id="IPR010982">
    <property type="entry name" value="Lambda_DNA-bd_dom_sf"/>
</dbReference>
<reference evidence="2 3" key="1">
    <citation type="submission" date="2017-03" db="EMBL/GenBank/DDBJ databases">
        <title>Whole genome sequence of Micromonospora wenchangensis, isolated from mangrove soil.</title>
        <authorList>
            <person name="Yang H."/>
        </authorList>
    </citation>
    <scope>NUCLEOTIDE SEQUENCE [LARGE SCALE GENOMIC DNA]</scope>
    <source>
        <strain evidence="2 3">CCTCC AA 2012002</strain>
    </source>
</reference>
<dbReference type="OrthoDB" id="3213425at2"/>
<dbReference type="CDD" id="cd00093">
    <property type="entry name" value="HTH_XRE"/>
    <property type="match status" value="1"/>
</dbReference>
<evidence type="ECO:0000259" key="1">
    <source>
        <dbReference type="SMART" id="SM00530"/>
    </source>
</evidence>